<evidence type="ECO:0000256" key="3">
    <source>
        <dbReference type="ARBA" id="ARBA00023054"/>
    </source>
</evidence>
<dbReference type="GO" id="GO:0006364">
    <property type="term" value="P:rRNA processing"/>
    <property type="evidence" value="ECO:0007669"/>
    <property type="project" value="InterPro"/>
</dbReference>
<proteinExistence type="evidence at transcript level"/>
<dbReference type="InterPro" id="IPR012580">
    <property type="entry name" value="NUC153"/>
</dbReference>
<sequence length="632" mass="72836">MDLSKIDDRFKSVFHDRRFSSIRQRDKKVKIDNRFHSMFTDERFKLQYKVDKRGKPINETSSENLKKYYRLSKKDSHQLKVERKQHRQKLKNLLSDSLSSQPQTTCDDPNDNIISSKDKENSDAETDESSDESIDLARGEGNIETSSDEDDDFFEDTDAGNDEHWGEMDNDAKRSDETSSRLALCNMDWDRVKAVDLLVLFDSFKPPKGTVKKVTIYPSEFGVKQLKEEEEMGPQLKNGDEDGNHNEINDAKEGERFQVEKLRTYQINRLKYYYAVIECDSAQTADAIYQECDGMEFETTSNKIDLRFIPDDTTFDEHPPKDTSDHIPNIDEYKAPDFVTTALNQSKVDLTWDETDRKRLAVTMRKFTAEELENMDLKDFLASSSGSDEDDEAPPTTRIGISSKTTDADQIARYRSLLMVDDKEEKPNDIDMEITWEPLPDEVSESKSVSSDEEGEGSTEDDAVKTKQSRKRKKNESDKEETEESIQERAQLEMLMMDAEDATKKHFNIDEIVKEQQFSGKKKLKKQNNKEKTIDDFKINTSDDRFSALYTSSDFALDPNNPSFRKTKAMQELVEERQKRIAKEPQSHTTEKANVTKNSETKESSISCLVSSIKAKTKTQFAKNKGVKNMRT</sequence>
<feature type="region of interest" description="Disordered" evidence="5">
    <location>
        <begin position="93"/>
        <end position="176"/>
    </location>
</feature>
<comment type="similarity">
    <text evidence="2">Belongs to the ESF1 family.</text>
</comment>
<keyword evidence="4" id="KW-0539">Nucleus</keyword>
<gene>
    <name evidence="8" type="primary">Esf1</name>
</gene>
<feature type="compositionally biased region" description="Basic and acidic residues" evidence="5">
    <location>
        <begin position="238"/>
        <end position="253"/>
    </location>
</feature>
<feature type="compositionally biased region" description="Acidic residues" evidence="5">
    <location>
        <begin position="451"/>
        <end position="461"/>
    </location>
</feature>
<organism evidence="8">
    <name type="scientific">Phallusia mammillata</name>
    <dbReference type="NCBI Taxonomy" id="59560"/>
    <lineage>
        <taxon>Eukaryota</taxon>
        <taxon>Metazoa</taxon>
        <taxon>Chordata</taxon>
        <taxon>Tunicata</taxon>
        <taxon>Ascidiacea</taxon>
        <taxon>Phlebobranchia</taxon>
        <taxon>Ascidiidae</taxon>
        <taxon>Phallusia</taxon>
    </lineage>
</organism>
<dbReference type="Pfam" id="PF08159">
    <property type="entry name" value="NUC153"/>
    <property type="match status" value="1"/>
</dbReference>
<feature type="compositionally biased region" description="Polar residues" evidence="5">
    <location>
        <begin position="101"/>
        <end position="115"/>
    </location>
</feature>
<evidence type="ECO:0000256" key="1">
    <source>
        <dbReference type="ARBA" id="ARBA00004604"/>
    </source>
</evidence>
<accession>A0A6F9DD08</accession>
<dbReference type="PANTHER" id="PTHR12202:SF0">
    <property type="entry name" value="ESF1 HOMOLOG"/>
    <property type="match status" value="1"/>
</dbReference>
<dbReference type="EMBL" id="LR784943">
    <property type="protein sequence ID" value="CAB3243701.1"/>
    <property type="molecule type" value="mRNA"/>
</dbReference>
<feature type="region of interest" description="Disordered" evidence="5">
    <location>
        <begin position="229"/>
        <end position="253"/>
    </location>
</feature>
<evidence type="ECO:0000256" key="5">
    <source>
        <dbReference type="SAM" id="MobiDB-lite"/>
    </source>
</evidence>
<feature type="compositionally biased region" description="Basic and acidic residues" evidence="5">
    <location>
        <begin position="161"/>
        <end position="176"/>
    </location>
</feature>
<dbReference type="InterPro" id="IPR056750">
    <property type="entry name" value="RRM_ESF1"/>
</dbReference>
<feature type="compositionally biased region" description="Basic and acidic residues" evidence="5">
    <location>
        <begin position="577"/>
        <end position="591"/>
    </location>
</feature>
<evidence type="ECO:0000256" key="2">
    <source>
        <dbReference type="ARBA" id="ARBA00009087"/>
    </source>
</evidence>
<evidence type="ECO:0000256" key="4">
    <source>
        <dbReference type="ARBA" id="ARBA00023242"/>
    </source>
</evidence>
<evidence type="ECO:0000313" key="8">
    <source>
        <dbReference type="EMBL" id="CAB3243701.1"/>
    </source>
</evidence>
<dbReference type="InterPro" id="IPR039754">
    <property type="entry name" value="Esf1"/>
</dbReference>
<keyword evidence="3" id="KW-0175">Coiled coil</keyword>
<feature type="region of interest" description="Disordered" evidence="5">
    <location>
        <begin position="424"/>
        <end position="490"/>
    </location>
</feature>
<feature type="compositionally biased region" description="Acidic residues" evidence="5">
    <location>
        <begin position="123"/>
        <end position="134"/>
    </location>
</feature>
<feature type="compositionally biased region" description="Polar residues" evidence="5">
    <location>
        <begin position="592"/>
        <end position="605"/>
    </location>
</feature>
<reference evidence="8" key="1">
    <citation type="submission" date="2020-04" db="EMBL/GenBank/DDBJ databases">
        <authorList>
            <person name="Neveu A P."/>
        </authorList>
    </citation>
    <scope>NUCLEOTIDE SEQUENCE</scope>
    <source>
        <tissue evidence="8">Whole embryo</tissue>
    </source>
</reference>
<comment type="subcellular location">
    <subcellularLocation>
        <location evidence="1">Nucleus</location>
        <location evidence="1">Nucleolus</location>
    </subcellularLocation>
</comment>
<dbReference type="PANTHER" id="PTHR12202">
    <property type="entry name" value="ESF1 HOMOLOG"/>
    <property type="match status" value="1"/>
</dbReference>
<evidence type="ECO:0000259" key="7">
    <source>
        <dbReference type="Pfam" id="PF25121"/>
    </source>
</evidence>
<dbReference type="GO" id="GO:0005730">
    <property type="term" value="C:nucleolus"/>
    <property type="evidence" value="ECO:0007669"/>
    <property type="project" value="UniProtKB-SubCell"/>
</dbReference>
<dbReference type="AlphaFoldDB" id="A0A6F9DD08"/>
<dbReference type="GO" id="GO:0003723">
    <property type="term" value="F:RNA binding"/>
    <property type="evidence" value="ECO:0007669"/>
    <property type="project" value="TreeGrafter"/>
</dbReference>
<feature type="compositionally biased region" description="Acidic residues" evidence="5">
    <location>
        <begin position="430"/>
        <end position="443"/>
    </location>
</feature>
<dbReference type="Pfam" id="PF25121">
    <property type="entry name" value="RRM_ESF1"/>
    <property type="match status" value="1"/>
</dbReference>
<protein>
    <submittedName>
        <fullName evidence="8">ESF1 homolog</fullName>
    </submittedName>
</protein>
<feature type="region of interest" description="Disordered" evidence="5">
    <location>
        <begin position="577"/>
        <end position="605"/>
    </location>
</feature>
<feature type="domain" description="ESF1 RRM" evidence="7">
    <location>
        <begin position="180"/>
        <end position="322"/>
    </location>
</feature>
<evidence type="ECO:0000259" key="6">
    <source>
        <dbReference type="Pfam" id="PF08159"/>
    </source>
</evidence>
<feature type="domain" description="NUC153" evidence="6">
    <location>
        <begin position="543"/>
        <end position="571"/>
    </location>
</feature>
<feature type="compositionally biased region" description="Acidic residues" evidence="5">
    <location>
        <begin position="146"/>
        <end position="160"/>
    </location>
</feature>
<name>A0A6F9DD08_9ASCI</name>
<feature type="region of interest" description="Disordered" evidence="5">
    <location>
        <begin position="381"/>
        <end position="404"/>
    </location>
</feature>